<dbReference type="Gene3D" id="3.30.70.330">
    <property type="match status" value="1"/>
</dbReference>
<evidence type="ECO:0000256" key="4">
    <source>
        <dbReference type="ARBA" id="ARBA00022737"/>
    </source>
</evidence>
<dbReference type="GO" id="GO:0000398">
    <property type="term" value="P:mRNA splicing, via spliceosome"/>
    <property type="evidence" value="ECO:0007669"/>
    <property type="project" value="InterPro"/>
</dbReference>
<dbReference type="GO" id="GO:0003723">
    <property type="term" value="F:RNA binding"/>
    <property type="evidence" value="ECO:0007669"/>
    <property type="project" value="UniProtKB-UniRule"/>
</dbReference>
<feature type="zinc finger region" description="C3H1-type" evidence="11">
    <location>
        <begin position="314"/>
        <end position="341"/>
    </location>
</feature>
<dbReference type="InterPro" id="IPR000571">
    <property type="entry name" value="Znf_CCCH"/>
</dbReference>
<dbReference type="GO" id="GO:1990904">
    <property type="term" value="C:ribonucleoprotein complex"/>
    <property type="evidence" value="ECO:0007669"/>
    <property type="project" value="UniProtKB-KW"/>
</dbReference>
<evidence type="ECO:0000256" key="10">
    <source>
        <dbReference type="PROSITE-ProRule" id="PRU00176"/>
    </source>
</evidence>
<keyword evidence="5 11" id="KW-0863">Zinc-finger</keyword>
<dbReference type="PRINTS" id="PR01848">
    <property type="entry name" value="U2AUXFACTOR"/>
</dbReference>
<evidence type="ECO:0000256" key="9">
    <source>
        <dbReference type="ARBA" id="ARBA00023274"/>
    </source>
</evidence>
<evidence type="ECO:0000256" key="2">
    <source>
        <dbReference type="ARBA" id="ARBA00022553"/>
    </source>
</evidence>
<reference evidence="15" key="1">
    <citation type="submission" date="2021-01" db="EMBL/GenBank/DDBJ databases">
        <authorList>
            <person name="Zahm M."/>
            <person name="Roques C."/>
            <person name="Cabau C."/>
            <person name="Klopp C."/>
            <person name="Donnadieu C."/>
            <person name="Jouanno E."/>
            <person name="Lampietro C."/>
            <person name="Louis A."/>
            <person name="Herpin A."/>
            <person name="Echchiki A."/>
            <person name="Berthelot C."/>
            <person name="Parey E."/>
            <person name="Roest-Crollius H."/>
            <person name="Braasch I."/>
            <person name="Postlethwait J."/>
            <person name="Bobe J."/>
            <person name="Montfort J."/>
            <person name="Bouchez O."/>
            <person name="Begum T."/>
            <person name="Mejri S."/>
            <person name="Adams A."/>
            <person name="Chen W.-J."/>
            <person name="Guiguen Y."/>
        </authorList>
    </citation>
    <scope>NUCLEOTIDE SEQUENCE</scope>
    <source>
        <tissue evidence="15">Blood</tissue>
    </source>
</reference>
<dbReference type="EMBL" id="JAERUA010000005">
    <property type="protein sequence ID" value="KAI1899551.1"/>
    <property type="molecule type" value="Genomic_DNA"/>
</dbReference>
<dbReference type="InterPro" id="IPR035979">
    <property type="entry name" value="RBD_domain_sf"/>
</dbReference>
<feature type="region of interest" description="Disordered" evidence="12">
    <location>
        <begin position="19"/>
        <end position="92"/>
    </location>
</feature>
<keyword evidence="6 11" id="KW-0862">Zinc</keyword>
<dbReference type="InterPro" id="IPR012677">
    <property type="entry name" value="Nucleotide-bd_a/b_plait_sf"/>
</dbReference>
<evidence type="ECO:0000259" key="13">
    <source>
        <dbReference type="PROSITE" id="PS50102"/>
    </source>
</evidence>
<keyword evidence="7 10" id="KW-0694">RNA-binding</keyword>
<comment type="caution">
    <text evidence="15">The sequence shown here is derived from an EMBL/GenBank/DDBJ whole genome shotgun (WGS) entry which is preliminary data.</text>
</comment>
<feature type="region of interest" description="Disordered" evidence="12">
    <location>
        <begin position="349"/>
        <end position="469"/>
    </location>
</feature>
<keyword evidence="4" id="KW-0677">Repeat</keyword>
<evidence type="ECO:0000256" key="7">
    <source>
        <dbReference type="ARBA" id="ARBA00022884"/>
    </source>
</evidence>
<feature type="zinc finger region" description="C3H1-type" evidence="11">
    <location>
        <begin position="174"/>
        <end position="202"/>
    </location>
</feature>
<feature type="region of interest" description="Disordered" evidence="12">
    <location>
        <begin position="154"/>
        <end position="173"/>
    </location>
</feature>
<dbReference type="GO" id="GO:0089701">
    <property type="term" value="C:U2AF complex"/>
    <property type="evidence" value="ECO:0007669"/>
    <property type="project" value="InterPro"/>
</dbReference>
<accession>A0A8T3DR39</accession>
<evidence type="ECO:0000256" key="3">
    <source>
        <dbReference type="ARBA" id="ARBA00022723"/>
    </source>
</evidence>
<evidence type="ECO:0000313" key="15">
    <source>
        <dbReference type="EMBL" id="KAI1899551.1"/>
    </source>
</evidence>
<proteinExistence type="predicted"/>
<dbReference type="InterPro" id="IPR000504">
    <property type="entry name" value="RRM_dom"/>
</dbReference>
<feature type="compositionally biased region" description="Basic residues" evidence="12">
    <location>
        <begin position="20"/>
        <end position="38"/>
    </location>
</feature>
<evidence type="ECO:0000256" key="6">
    <source>
        <dbReference type="ARBA" id="ARBA00022833"/>
    </source>
</evidence>
<keyword evidence="2" id="KW-0597">Phosphoprotein</keyword>
<dbReference type="PROSITE" id="PS50102">
    <property type="entry name" value="RRM"/>
    <property type="match status" value="1"/>
</dbReference>
<name>A0A8T3DR39_9TELE</name>
<evidence type="ECO:0000256" key="5">
    <source>
        <dbReference type="ARBA" id="ARBA00022771"/>
    </source>
</evidence>
<feature type="domain" description="RRM" evidence="13">
    <location>
        <begin position="206"/>
        <end position="312"/>
    </location>
</feature>
<evidence type="ECO:0000256" key="8">
    <source>
        <dbReference type="ARBA" id="ARBA00023242"/>
    </source>
</evidence>
<dbReference type="GO" id="GO:0008270">
    <property type="term" value="F:zinc ion binding"/>
    <property type="evidence" value="ECO:0007669"/>
    <property type="project" value="UniProtKB-KW"/>
</dbReference>
<feature type="region of interest" description="Disordered" evidence="12">
    <location>
        <begin position="109"/>
        <end position="144"/>
    </location>
</feature>
<dbReference type="CDD" id="cd12540">
    <property type="entry name" value="RRM_U2AFBPL"/>
    <property type="match status" value="1"/>
</dbReference>
<dbReference type="AlphaFoldDB" id="A0A8T3DR39"/>
<dbReference type="OrthoDB" id="75923at2759"/>
<feature type="compositionally biased region" description="Polar residues" evidence="12">
    <location>
        <begin position="389"/>
        <end position="400"/>
    </location>
</feature>
<dbReference type="SMART" id="SM00356">
    <property type="entry name" value="ZnF_C3H1"/>
    <property type="match status" value="2"/>
</dbReference>
<dbReference type="SMART" id="SM00361">
    <property type="entry name" value="RRM_1"/>
    <property type="match status" value="1"/>
</dbReference>
<feature type="domain" description="C3H1-type" evidence="14">
    <location>
        <begin position="314"/>
        <end position="341"/>
    </location>
</feature>
<dbReference type="FunFam" id="3.30.70.330:FF:000209">
    <property type="entry name" value="U2 small nuclear ribonucleoprotein auxiliary factor 35 kDa subunit-related protein 2"/>
    <property type="match status" value="1"/>
</dbReference>
<evidence type="ECO:0000256" key="11">
    <source>
        <dbReference type="PROSITE-ProRule" id="PRU00723"/>
    </source>
</evidence>
<feature type="compositionally biased region" description="Acidic residues" evidence="12">
    <location>
        <begin position="59"/>
        <end position="69"/>
    </location>
</feature>
<keyword evidence="16" id="KW-1185">Reference proteome</keyword>
<feature type="compositionally biased region" description="Basic residues" evidence="12">
    <location>
        <begin position="414"/>
        <end position="436"/>
    </location>
</feature>
<dbReference type="InterPro" id="IPR009145">
    <property type="entry name" value="U2AF_small"/>
</dbReference>
<gene>
    <name evidence="15" type="ORF">AGOR_G00062950</name>
</gene>
<dbReference type="PANTHER" id="PTHR12620">
    <property type="entry name" value="U2 SNRNP AUXILIARY FACTOR, SMALL SUBUNIT"/>
    <property type="match status" value="1"/>
</dbReference>
<dbReference type="Proteomes" id="UP000829720">
    <property type="component" value="Unassembled WGS sequence"/>
</dbReference>
<protein>
    <submittedName>
        <fullName evidence="15">Uncharacterized protein</fullName>
    </submittedName>
</protein>
<organism evidence="15 16">
    <name type="scientific">Albula goreensis</name>
    <dbReference type="NCBI Taxonomy" id="1534307"/>
    <lineage>
        <taxon>Eukaryota</taxon>
        <taxon>Metazoa</taxon>
        <taxon>Chordata</taxon>
        <taxon>Craniata</taxon>
        <taxon>Vertebrata</taxon>
        <taxon>Euteleostomi</taxon>
        <taxon>Actinopterygii</taxon>
        <taxon>Neopterygii</taxon>
        <taxon>Teleostei</taxon>
        <taxon>Albuliformes</taxon>
        <taxon>Albulidae</taxon>
        <taxon>Albula</taxon>
    </lineage>
</organism>
<evidence type="ECO:0000259" key="14">
    <source>
        <dbReference type="PROSITE" id="PS50103"/>
    </source>
</evidence>
<dbReference type="Pfam" id="PF00642">
    <property type="entry name" value="zf-CCCH"/>
    <property type="match status" value="1"/>
</dbReference>
<dbReference type="PROSITE" id="PS50103">
    <property type="entry name" value="ZF_C3H1"/>
    <property type="match status" value="2"/>
</dbReference>
<keyword evidence="3 11" id="KW-0479">Metal-binding</keyword>
<feature type="domain" description="C3H1-type" evidence="14">
    <location>
        <begin position="174"/>
        <end position="202"/>
    </location>
</feature>
<sequence length="469" mass="55363">MADAVVCGGNSAMKLERCGQKQRRAAFKKERRKRKRQALAKLRDSEMQQKHGATQISENDYDDDDDEEQERQAEEERQRLHQEWMQREEEAQEQFRLKMERVEMARKKQEEEERRIKEEWEEQQRKEQEEREQREQEKMDREEAVQKMLDQAESQLENTGPWKNPEAPEDYGTEKDRANCPFFLKTGACRFGDRCSRMHVRPPSSTTLMIRGMFVTFSMEQSQRDDYDTDASLEFSEDDLHQNFLEFYEDVLPEFKSVGKVVQFKVSCNFEPHLRGNVYVQYDTEIECKEAFITFNGRWYAGRQLQCEFSPVTRWKTAICGLFDRKKCPKGKHCNFLHVYRNPSREFWDADRDLSPDRGGAVTGPYSERRDWSYRNHKQLGSKGEKAENNSGRSPANSPENLDKTEKHSDSSSTHHHRKHSRKSKKRKSKKKKKKSENKTETPGRGISPLEPDLSQHLPQEAQEGLTEK</sequence>
<evidence type="ECO:0000256" key="1">
    <source>
        <dbReference type="ARBA" id="ARBA00004123"/>
    </source>
</evidence>
<comment type="subcellular location">
    <subcellularLocation>
        <location evidence="1">Nucleus</location>
    </subcellularLocation>
</comment>
<dbReference type="SUPFAM" id="SSF54928">
    <property type="entry name" value="RNA-binding domain, RBD"/>
    <property type="match status" value="1"/>
</dbReference>
<dbReference type="InterPro" id="IPR003954">
    <property type="entry name" value="RRM_euk-type"/>
</dbReference>
<feature type="compositionally biased region" description="Basic and acidic residues" evidence="12">
    <location>
        <begin position="401"/>
        <end position="410"/>
    </location>
</feature>
<keyword evidence="8" id="KW-0539">Nucleus</keyword>
<keyword evidence="9" id="KW-0687">Ribonucleoprotein</keyword>
<feature type="compositionally biased region" description="Basic and acidic residues" evidence="12">
    <location>
        <begin position="70"/>
        <end position="92"/>
    </location>
</feature>
<evidence type="ECO:0000256" key="12">
    <source>
        <dbReference type="SAM" id="MobiDB-lite"/>
    </source>
</evidence>
<evidence type="ECO:0000313" key="16">
    <source>
        <dbReference type="Proteomes" id="UP000829720"/>
    </source>
</evidence>